<reference evidence="2" key="2">
    <citation type="journal article" date="2017" name="Nat. Plants">
        <title>The Aegilops tauschii genome reveals multiple impacts of transposons.</title>
        <authorList>
            <person name="Zhao G."/>
            <person name="Zou C."/>
            <person name="Li K."/>
            <person name="Wang K."/>
            <person name="Li T."/>
            <person name="Gao L."/>
            <person name="Zhang X."/>
            <person name="Wang H."/>
            <person name="Yang Z."/>
            <person name="Liu X."/>
            <person name="Jiang W."/>
            <person name="Mao L."/>
            <person name="Kong X."/>
            <person name="Jiao Y."/>
            <person name="Jia J."/>
        </authorList>
    </citation>
    <scope>NUCLEOTIDE SEQUENCE [LARGE SCALE GENOMIC DNA]</scope>
    <source>
        <strain evidence="2">cv. AL8/78</strain>
    </source>
</reference>
<dbReference type="EnsemblPlants" id="AET7Gv20216800.5">
    <property type="protein sequence ID" value="AET7Gv20216800.5"/>
    <property type="gene ID" value="AET7Gv20216800"/>
</dbReference>
<keyword evidence="2" id="KW-1185">Reference proteome</keyword>
<dbReference type="Proteomes" id="UP000015105">
    <property type="component" value="Chromosome 7D"/>
</dbReference>
<dbReference type="AlphaFoldDB" id="A0A453QL33"/>
<sequence length="41" mass="5027">CFSRYLVQQLIMNILFYSDVNVYTWEAVRFISKKEKEIHLT</sequence>
<reference evidence="1" key="4">
    <citation type="submission" date="2019-03" db="UniProtKB">
        <authorList>
            <consortium name="EnsemblPlants"/>
        </authorList>
    </citation>
    <scope>IDENTIFICATION</scope>
</reference>
<protein>
    <submittedName>
        <fullName evidence="1">Uncharacterized protein</fullName>
    </submittedName>
</protein>
<evidence type="ECO:0000313" key="1">
    <source>
        <dbReference type="EnsemblPlants" id="AET7Gv20216800.5"/>
    </source>
</evidence>
<organism evidence="1 2">
    <name type="scientific">Aegilops tauschii subsp. strangulata</name>
    <name type="common">Goatgrass</name>
    <dbReference type="NCBI Taxonomy" id="200361"/>
    <lineage>
        <taxon>Eukaryota</taxon>
        <taxon>Viridiplantae</taxon>
        <taxon>Streptophyta</taxon>
        <taxon>Embryophyta</taxon>
        <taxon>Tracheophyta</taxon>
        <taxon>Spermatophyta</taxon>
        <taxon>Magnoliopsida</taxon>
        <taxon>Liliopsida</taxon>
        <taxon>Poales</taxon>
        <taxon>Poaceae</taxon>
        <taxon>BOP clade</taxon>
        <taxon>Pooideae</taxon>
        <taxon>Triticodae</taxon>
        <taxon>Triticeae</taxon>
        <taxon>Triticinae</taxon>
        <taxon>Aegilops</taxon>
    </lineage>
</organism>
<name>A0A453QL33_AEGTS</name>
<proteinExistence type="predicted"/>
<dbReference type="Gramene" id="AET7Gv20216800.5">
    <property type="protein sequence ID" value="AET7Gv20216800.5"/>
    <property type="gene ID" value="AET7Gv20216800"/>
</dbReference>
<accession>A0A453QL33</accession>
<reference evidence="1" key="3">
    <citation type="journal article" date="2017" name="Nature">
        <title>Genome sequence of the progenitor of the wheat D genome Aegilops tauschii.</title>
        <authorList>
            <person name="Luo M.C."/>
            <person name="Gu Y.Q."/>
            <person name="Puiu D."/>
            <person name="Wang H."/>
            <person name="Twardziok S.O."/>
            <person name="Deal K.R."/>
            <person name="Huo N."/>
            <person name="Zhu T."/>
            <person name="Wang L."/>
            <person name="Wang Y."/>
            <person name="McGuire P.E."/>
            <person name="Liu S."/>
            <person name="Long H."/>
            <person name="Ramasamy R.K."/>
            <person name="Rodriguez J.C."/>
            <person name="Van S.L."/>
            <person name="Yuan L."/>
            <person name="Wang Z."/>
            <person name="Xia Z."/>
            <person name="Xiao L."/>
            <person name="Anderson O.D."/>
            <person name="Ouyang S."/>
            <person name="Liang Y."/>
            <person name="Zimin A.V."/>
            <person name="Pertea G."/>
            <person name="Qi P."/>
            <person name="Bennetzen J.L."/>
            <person name="Dai X."/>
            <person name="Dawson M.W."/>
            <person name="Muller H.G."/>
            <person name="Kugler K."/>
            <person name="Rivarola-Duarte L."/>
            <person name="Spannagl M."/>
            <person name="Mayer K.F.X."/>
            <person name="Lu F.H."/>
            <person name="Bevan M.W."/>
            <person name="Leroy P."/>
            <person name="Li P."/>
            <person name="You F.M."/>
            <person name="Sun Q."/>
            <person name="Liu Z."/>
            <person name="Lyons E."/>
            <person name="Wicker T."/>
            <person name="Salzberg S.L."/>
            <person name="Devos K.M."/>
            <person name="Dvorak J."/>
        </authorList>
    </citation>
    <scope>NUCLEOTIDE SEQUENCE [LARGE SCALE GENOMIC DNA]</scope>
    <source>
        <strain evidence="1">cv. AL8/78</strain>
    </source>
</reference>
<reference evidence="2" key="1">
    <citation type="journal article" date="2014" name="Science">
        <title>Ancient hybridizations among the ancestral genomes of bread wheat.</title>
        <authorList>
            <consortium name="International Wheat Genome Sequencing Consortium,"/>
            <person name="Marcussen T."/>
            <person name="Sandve S.R."/>
            <person name="Heier L."/>
            <person name="Spannagl M."/>
            <person name="Pfeifer M."/>
            <person name="Jakobsen K.S."/>
            <person name="Wulff B.B."/>
            <person name="Steuernagel B."/>
            <person name="Mayer K.F."/>
            <person name="Olsen O.A."/>
        </authorList>
    </citation>
    <scope>NUCLEOTIDE SEQUENCE [LARGE SCALE GENOMIC DNA]</scope>
    <source>
        <strain evidence="2">cv. AL8/78</strain>
    </source>
</reference>
<reference evidence="1" key="5">
    <citation type="journal article" date="2021" name="G3 (Bethesda)">
        <title>Aegilops tauschii genome assembly Aet v5.0 features greater sequence contiguity and improved annotation.</title>
        <authorList>
            <person name="Wang L."/>
            <person name="Zhu T."/>
            <person name="Rodriguez J.C."/>
            <person name="Deal K.R."/>
            <person name="Dubcovsky J."/>
            <person name="McGuire P.E."/>
            <person name="Lux T."/>
            <person name="Spannagl M."/>
            <person name="Mayer K.F.X."/>
            <person name="Baldrich P."/>
            <person name="Meyers B.C."/>
            <person name="Huo N."/>
            <person name="Gu Y.Q."/>
            <person name="Zhou H."/>
            <person name="Devos K.M."/>
            <person name="Bennetzen J.L."/>
            <person name="Unver T."/>
            <person name="Budak H."/>
            <person name="Gulick P.J."/>
            <person name="Galiba G."/>
            <person name="Kalapos B."/>
            <person name="Nelson D.R."/>
            <person name="Li P."/>
            <person name="You F.M."/>
            <person name="Luo M.C."/>
            <person name="Dvorak J."/>
        </authorList>
    </citation>
    <scope>NUCLEOTIDE SEQUENCE [LARGE SCALE GENOMIC DNA]</scope>
    <source>
        <strain evidence="1">cv. AL8/78</strain>
    </source>
</reference>
<evidence type="ECO:0000313" key="2">
    <source>
        <dbReference type="Proteomes" id="UP000015105"/>
    </source>
</evidence>